<dbReference type="AlphaFoldDB" id="A0A5B8LK75"/>
<accession>A0A5B8LK75</accession>
<sequence length="264" mass="27722">MRLALFAGLLLLPGVAWAEDGKPRDYCPARPGLGSPACTIDSGRVSVETSLTDWTLDKQPGDRTDTILIGDTLVRIGLTKTLEAQIGWTPVGFVRERQGGSVDRATRTGDVTLGLKANLANPDGSGLSFAVQPFVTLPAGRTPVGAGDWGAGVVVPVTYDLSKTVNVQFVPEIDAAVNGDGRGRHFAASAVVGLGIALNDKLTVELEGQALRDADPMGKTWQDSAALSFAYKVNDDLQLDIGGIAGLNRDAPDLELLAGVSRRF</sequence>
<protein>
    <submittedName>
        <fullName evidence="2">Transporter</fullName>
    </submittedName>
</protein>
<proteinExistence type="predicted"/>
<dbReference type="Pfam" id="PF13557">
    <property type="entry name" value="Phenol_MetA_deg"/>
    <property type="match status" value="1"/>
</dbReference>
<feature type="signal peptide" evidence="1">
    <location>
        <begin position="1"/>
        <end position="18"/>
    </location>
</feature>
<dbReference type="Proteomes" id="UP000315673">
    <property type="component" value="Chromosome"/>
</dbReference>
<evidence type="ECO:0000313" key="2">
    <source>
        <dbReference type="EMBL" id="QDZ07952.1"/>
    </source>
</evidence>
<name>A0A5B8LK75_9SPHN</name>
<evidence type="ECO:0000313" key="3">
    <source>
        <dbReference type="Proteomes" id="UP000315673"/>
    </source>
</evidence>
<dbReference type="RefSeq" id="WP_146571955.1">
    <property type="nucleotide sequence ID" value="NZ_CP042306.1"/>
</dbReference>
<reference evidence="2 3" key="1">
    <citation type="submission" date="2019-07" db="EMBL/GenBank/DDBJ databases">
        <title>Full genome sequence of Sphingomonas sp. 4R-6-7(HKS19).</title>
        <authorList>
            <person name="Im W.-T."/>
        </authorList>
    </citation>
    <scope>NUCLEOTIDE SEQUENCE [LARGE SCALE GENOMIC DNA]</scope>
    <source>
        <strain evidence="2 3">HKS19</strain>
    </source>
</reference>
<organism evidence="2 3">
    <name type="scientific">Sphingomonas panacisoli</name>
    <dbReference type="NCBI Taxonomy" id="1813879"/>
    <lineage>
        <taxon>Bacteria</taxon>
        <taxon>Pseudomonadati</taxon>
        <taxon>Pseudomonadota</taxon>
        <taxon>Alphaproteobacteria</taxon>
        <taxon>Sphingomonadales</taxon>
        <taxon>Sphingomonadaceae</taxon>
        <taxon>Sphingomonas</taxon>
    </lineage>
</organism>
<dbReference type="EMBL" id="CP042306">
    <property type="protein sequence ID" value="QDZ07952.1"/>
    <property type="molecule type" value="Genomic_DNA"/>
</dbReference>
<evidence type="ECO:0000256" key="1">
    <source>
        <dbReference type="SAM" id="SignalP"/>
    </source>
</evidence>
<feature type="chain" id="PRO_5022834689" evidence="1">
    <location>
        <begin position="19"/>
        <end position="264"/>
    </location>
</feature>
<dbReference type="InterPro" id="IPR025737">
    <property type="entry name" value="FApF"/>
</dbReference>
<dbReference type="OrthoDB" id="189778at2"/>
<keyword evidence="3" id="KW-1185">Reference proteome</keyword>
<keyword evidence="1" id="KW-0732">Signal</keyword>
<dbReference type="KEGG" id="spai:FPZ24_11045"/>
<gene>
    <name evidence="2" type="ORF">FPZ24_11045</name>
</gene>